<evidence type="ECO:0000259" key="19">
    <source>
        <dbReference type="Pfam" id="PF00122"/>
    </source>
</evidence>
<feature type="domain" description="P-type ATPase A" evidence="19">
    <location>
        <begin position="139"/>
        <end position="240"/>
    </location>
</feature>
<keyword evidence="9" id="KW-0187">Copper transport</keyword>
<evidence type="ECO:0000313" key="21">
    <source>
        <dbReference type="Proteomes" id="UP000184079"/>
    </source>
</evidence>
<name>A0A1M5WFI6_9BACI</name>
<dbReference type="RefSeq" id="WP_073011802.1">
    <property type="nucleotide sequence ID" value="NZ_FQXD01000016.1"/>
</dbReference>
<dbReference type="AlphaFoldDB" id="A0A1M5WFI6"/>
<accession>A0A1M5WFI6</accession>
<feature type="compositionally biased region" description="Basic and acidic residues" evidence="18">
    <location>
        <begin position="10"/>
        <end position="21"/>
    </location>
</feature>
<evidence type="ECO:0000256" key="5">
    <source>
        <dbReference type="ARBA" id="ARBA00022553"/>
    </source>
</evidence>
<dbReference type="SUPFAM" id="SSF81653">
    <property type="entry name" value="Calcium ATPase, transduction domain A"/>
    <property type="match status" value="1"/>
</dbReference>
<dbReference type="EMBL" id="FQXD01000016">
    <property type="protein sequence ID" value="SHH86252.1"/>
    <property type="molecule type" value="Genomic_DNA"/>
</dbReference>
<dbReference type="NCBIfam" id="TIGR01525">
    <property type="entry name" value="ATPase-IB_hvy"/>
    <property type="match status" value="1"/>
</dbReference>
<dbReference type="SUPFAM" id="SSF56784">
    <property type="entry name" value="HAD-like"/>
    <property type="match status" value="1"/>
</dbReference>
<feature type="transmembrane region" description="Helical" evidence="17">
    <location>
        <begin position="261"/>
        <end position="280"/>
    </location>
</feature>
<dbReference type="GO" id="GO:0046872">
    <property type="term" value="F:metal ion binding"/>
    <property type="evidence" value="ECO:0007669"/>
    <property type="project" value="UniProtKB-KW"/>
</dbReference>
<dbReference type="InterPro" id="IPR059000">
    <property type="entry name" value="ATPase_P-type_domA"/>
</dbReference>
<feature type="transmembrane region" description="Helical" evidence="17">
    <location>
        <begin position="27"/>
        <end position="43"/>
    </location>
</feature>
<keyword evidence="15" id="KW-0406">Ion transport</keyword>
<keyword evidence="7 17" id="KW-0479">Metal-binding</keyword>
<dbReference type="PRINTS" id="PR00119">
    <property type="entry name" value="CATATPASE"/>
</dbReference>
<dbReference type="SFLD" id="SFLDF00027">
    <property type="entry name" value="p-type_atpase"/>
    <property type="match status" value="1"/>
</dbReference>
<feature type="transmembrane region" description="Helical" evidence="17">
    <location>
        <begin position="292"/>
        <end position="312"/>
    </location>
</feature>
<dbReference type="InterPro" id="IPR036412">
    <property type="entry name" value="HAD-like_sf"/>
</dbReference>
<dbReference type="Proteomes" id="UP000184079">
    <property type="component" value="Unassembled WGS sequence"/>
</dbReference>
<evidence type="ECO:0000256" key="9">
    <source>
        <dbReference type="ARBA" id="ARBA00022796"/>
    </source>
</evidence>
<reference evidence="21" key="1">
    <citation type="submission" date="2016-11" db="EMBL/GenBank/DDBJ databases">
        <authorList>
            <person name="Varghese N."/>
            <person name="Submissions S."/>
        </authorList>
    </citation>
    <scope>NUCLEOTIDE SEQUENCE [LARGE SCALE GENOMIC DNA]</scope>
    <source>
        <strain evidence="21">CGMCC 1.6496</strain>
    </source>
</reference>
<dbReference type="Gene3D" id="3.40.50.1000">
    <property type="entry name" value="HAD superfamily/HAD-like"/>
    <property type="match status" value="1"/>
</dbReference>
<evidence type="ECO:0000256" key="12">
    <source>
        <dbReference type="ARBA" id="ARBA00022967"/>
    </source>
</evidence>
<dbReference type="Pfam" id="PF00702">
    <property type="entry name" value="Hydrolase"/>
    <property type="match status" value="1"/>
</dbReference>
<gene>
    <name evidence="20" type="ORF">SAMN05421807_11628</name>
</gene>
<dbReference type="InterPro" id="IPR023214">
    <property type="entry name" value="HAD_sf"/>
</dbReference>
<comment type="subcellular location">
    <subcellularLocation>
        <location evidence="1">Cell membrane</location>
        <topology evidence="1">Multi-pass membrane protein</topology>
    </subcellularLocation>
</comment>
<keyword evidence="10 17" id="KW-0067">ATP-binding</keyword>
<dbReference type="NCBIfam" id="TIGR01494">
    <property type="entry name" value="ATPase_P-type"/>
    <property type="match status" value="1"/>
</dbReference>
<dbReference type="SUPFAM" id="SSF81665">
    <property type="entry name" value="Calcium ATPase, transmembrane domain M"/>
    <property type="match status" value="1"/>
</dbReference>
<evidence type="ECO:0000256" key="3">
    <source>
        <dbReference type="ARBA" id="ARBA00022448"/>
    </source>
</evidence>
<dbReference type="InterPro" id="IPR023299">
    <property type="entry name" value="ATPase_P-typ_cyto_dom_N"/>
</dbReference>
<keyword evidence="14" id="KW-0186">Copper</keyword>
<evidence type="ECO:0000256" key="18">
    <source>
        <dbReference type="SAM" id="MobiDB-lite"/>
    </source>
</evidence>
<evidence type="ECO:0000256" key="13">
    <source>
        <dbReference type="ARBA" id="ARBA00022989"/>
    </source>
</evidence>
<keyword evidence="8 17" id="KW-0547">Nucleotide-binding</keyword>
<comment type="similarity">
    <text evidence="2 17">Belongs to the cation transport ATPase (P-type) (TC 3.A.3) family. Type IB subfamily.</text>
</comment>
<evidence type="ECO:0000256" key="15">
    <source>
        <dbReference type="ARBA" id="ARBA00023065"/>
    </source>
</evidence>
<proteinExistence type="inferred from homology"/>
<evidence type="ECO:0000256" key="10">
    <source>
        <dbReference type="ARBA" id="ARBA00022840"/>
    </source>
</evidence>
<evidence type="ECO:0000256" key="14">
    <source>
        <dbReference type="ARBA" id="ARBA00023008"/>
    </source>
</evidence>
<dbReference type="GO" id="GO:0005886">
    <property type="term" value="C:plasma membrane"/>
    <property type="evidence" value="ECO:0007669"/>
    <property type="project" value="UniProtKB-SubCell"/>
</dbReference>
<dbReference type="Gene3D" id="2.70.150.10">
    <property type="entry name" value="Calcium-transporting ATPase, cytoplasmic transduction domain A"/>
    <property type="match status" value="1"/>
</dbReference>
<dbReference type="InterPro" id="IPR001757">
    <property type="entry name" value="P_typ_ATPase"/>
</dbReference>
<evidence type="ECO:0000256" key="1">
    <source>
        <dbReference type="ARBA" id="ARBA00004651"/>
    </source>
</evidence>
<keyword evidence="4 17" id="KW-1003">Cell membrane</keyword>
<dbReference type="OrthoDB" id="9813266at2"/>
<keyword evidence="21" id="KW-1185">Reference proteome</keyword>
<organism evidence="20 21">
    <name type="scientific">Virgibacillus chiguensis</name>
    <dbReference type="NCBI Taxonomy" id="411959"/>
    <lineage>
        <taxon>Bacteria</taxon>
        <taxon>Bacillati</taxon>
        <taxon>Bacillota</taxon>
        <taxon>Bacilli</taxon>
        <taxon>Bacillales</taxon>
        <taxon>Bacillaceae</taxon>
        <taxon>Virgibacillus</taxon>
    </lineage>
</organism>
<feature type="transmembrane region" description="Helical" evidence="17">
    <location>
        <begin position="615"/>
        <end position="634"/>
    </location>
</feature>
<dbReference type="SFLD" id="SFLDG00002">
    <property type="entry name" value="C1.7:_P-type_atpase_like"/>
    <property type="match status" value="1"/>
</dbReference>
<evidence type="ECO:0000256" key="2">
    <source>
        <dbReference type="ARBA" id="ARBA00006024"/>
    </source>
</evidence>
<dbReference type="InterPro" id="IPR008250">
    <property type="entry name" value="ATPase_P-typ_transduc_dom_A_sf"/>
</dbReference>
<dbReference type="CDD" id="cd07551">
    <property type="entry name" value="P-type_ATPase_HM_ZosA_PfeT-like"/>
    <property type="match status" value="1"/>
</dbReference>
<feature type="transmembrane region" description="Helical" evidence="17">
    <location>
        <begin position="589"/>
        <end position="609"/>
    </location>
</feature>
<dbReference type="GO" id="GO:0005524">
    <property type="term" value="F:ATP binding"/>
    <property type="evidence" value="ECO:0007669"/>
    <property type="project" value="UniProtKB-UniRule"/>
</dbReference>
<keyword evidence="13 17" id="KW-1133">Transmembrane helix</keyword>
<evidence type="ECO:0000256" key="4">
    <source>
        <dbReference type="ARBA" id="ARBA00022475"/>
    </source>
</evidence>
<keyword evidence="16 17" id="KW-0472">Membrane</keyword>
<dbReference type="Gene3D" id="3.40.1110.10">
    <property type="entry name" value="Calcium-transporting ATPase, cytoplasmic domain N"/>
    <property type="match status" value="1"/>
</dbReference>
<evidence type="ECO:0000256" key="8">
    <source>
        <dbReference type="ARBA" id="ARBA00022741"/>
    </source>
</evidence>
<dbReference type="InterPro" id="IPR018303">
    <property type="entry name" value="ATPase_P-typ_P_site"/>
</dbReference>
<dbReference type="InterPro" id="IPR023298">
    <property type="entry name" value="ATPase_P-typ_TM_dom_sf"/>
</dbReference>
<dbReference type="InterPro" id="IPR044492">
    <property type="entry name" value="P_typ_ATPase_HD_dom"/>
</dbReference>
<dbReference type="GO" id="GO:0019829">
    <property type="term" value="F:ATPase-coupled monoatomic cation transmembrane transporter activity"/>
    <property type="evidence" value="ECO:0007669"/>
    <property type="project" value="InterPro"/>
</dbReference>
<dbReference type="InterPro" id="IPR051949">
    <property type="entry name" value="Cation_Transport_ATPase"/>
</dbReference>
<feature type="transmembrane region" description="Helical" evidence="17">
    <location>
        <begin position="49"/>
        <end position="73"/>
    </location>
</feature>
<evidence type="ECO:0000256" key="7">
    <source>
        <dbReference type="ARBA" id="ARBA00022723"/>
    </source>
</evidence>
<evidence type="ECO:0000256" key="17">
    <source>
        <dbReference type="RuleBase" id="RU362081"/>
    </source>
</evidence>
<dbReference type="FunFam" id="2.70.150.10:FF:000020">
    <property type="entry name" value="Copper-exporting P-type ATPase A"/>
    <property type="match status" value="1"/>
</dbReference>
<sequence length="647" mass="70719">MKKNHAHHHHNDEHSHTHDHDHGKAPIILYFIGLIVAIIALFLNDNYLLLQNILLSIATIIAGYHVVIIEGIGETIENTKRKRRFTPNSHILMGLAALGASLLGEFWEGTLLILIFSGAHFLEDYAEGRSKREITKLLEMNPTTARLMDDSGNTTFVEVSDLKVGDRLQVLNGDQVPIDGKILSGSTSIDESSINGESIPKEKSKGDEVFGSTINGTGTFTMEVTKEEKDTVFSKILQLVNQNQSNQTKAASIIQKFEPKYVNFVLIAILLVIVMAPFLLDWSWYESTYRGLVLLVASAPCALAAATVSVTLSATSNLAKRGVLSKGASYLSQLANINAIAFDKTGTLTRGKPQVTNYFFLDSIDETYIIDIVVALERGSNHPLANAILDKFTVQNKLDIDITNQIGKGLTGDYNQNNYRIGKPTSFHNVPNDIADLNDEWASEGKTVVYVAENEKVIGIIALMDIPNKEAKKTIDYFKSLHIHTTLITGDSEMTGKAVAKKLGIDEVIANVMPDDKANIINSQKENYGIVGMVGDGVNDAPALVNADVGIAMGDGTDVAVEVSDLALMKNDLSKLVNAHRISRKMNRVIWQNIIFSMSVVAFLVVVSFLGLTDIAISVIIHEGSTLVVILNGLRLLRSKNNISLTD</sequence>
<dbReference type="PANTHER" id="PTHR43079">
    <property type="entry name" value="PROBABLE CADMIUM/ZINC-TRANSPORTING ATPASE HMA1"/>
    <property type="match status" value="1"/>
</dbReference>
<keyword evidence="6 17" id="KW-0812">Transmembrane</keyword>
<dbReference type="SFLD" id="SFLDS00003">
    <property type="entry name" value="Haloacid_Dehalogenase"/>
    <property type="match status" value="1"/>
</dbReference>
<evidence type="ECO:0000256" key="11">
    <source>
        <dbReference type="ARBA" id="ARBA00022842"/>
    </source>
</evidence>
<protein>
    <submittedName>
        <fullName evidence="20">Cd2+/Zn2+-exporting ATPase</fullName>
    </submittedName>
</protein>
<dbReference type="InterPro" id="IPR027256">
    <property type="entry name" value="P-typ_ATPase_IB"/>
</dbReference>
<dbReference type="GO" id="GO:0006825">
    <property type="term" value="P:copper ion transport"/>
    <property type="evidence" value="ECO:0007669"/>
    <property type="project" value="UniProtKB-KW"/>
</dbReference>
<evidence type="ECO:0000256" key="6">
    <source>
        <dbReference type="ARBA" id="ARBA00022692"/>
    </source>
</evidence>
<keyword evidence="12" id="KW-1278">Translocase</keyword>
<evidence type="ECO:0000313" key="20">
    <source>
        <dbReference type="EMBL" id="SHH86252.1"/>
    </source>
</evidence>
<dbReference type="Pfam" id="PF00122">
    <property type="entry name" value="E1-E2_ATPase"/>
    <property type="match status" value="1"/>
</dbReference>
<dbReference type="GO" id="GO:0016887">
    <property type="term" value="F:ATP hydrolysis activity"/>
    <property type="evidence" value="ECO:0007669"/>
    <property type="project" value="InterPro"/>
</dbReference>
<dbReference type="PROSITE" id="PS00154">
    <property type="entry name" value="ATPASE_E1_E2"/>
    <property type="match status" value="1"/>
</dbReference>
<feature type="region of interest" description="Disordered" evidence="18">
    <location>
        <begin position="1"/>
        <end position="21"/>
    </location>
</feature>
<evidence type="ECO:0000256" key="16">
    <source>
        <dbReference type="ARBA" id="ARBA00023136"/>
    </source>
</evidence>
<keyword evidence="11" id="KW-0460">Magnesium</keyword>
<keyword evidence="3" id="KW-0813">Transport</keyword>
<dbReference type="PANTHER" id="PTHR43079:SF1">
    <property type="entry name" value="CADMIUM_ZINC-TRANSPORTING ATPASE HMA1, CHLOROPLASTIC-RELATED"/>
    <property type="match status" value="1"/>
</dbReference>
<keyword evidence="5" id="KW-0597">Phosphoprotein</keyword>